<name>A0A9Q3Q588_9BASI</name>
<proteinExistence type="predicted"/>
<dbReference type="Proteomes" id="UP000765509">
    <property type="component" value="Unassembled WGS sequence"/>
</dbReference>
<gene>
    <name evidence="2" type="ORF">O181_123252</name>
</gene>
<organism evidence="2 3">
    <name type="scientific">Austropuccinia psidii MF-1</name>
    <dbReference type="NCBI Taxonomy" id="1389203"/>
    <lineage>
        <taxon>Eukaryota</taxon>
        <taxon>Fungi</taxon>
        <taxon>Dikarya</taxon>
        <taxon>Basidiomycota</taxon>
        <taxon>Pucciniomycotina</taxon>
        <taxon>Pucciniomycetes</taxon>
        <taxon>Pucciniales</taxon>
        <taxon>Sphaerophragmiaceae</taxon>
        <taxon>Austropuccinia</taxon>
    </lineage>
</organism>
<feature type="compositionally biased region" description="Basic residues" evidence="1">
    <location>
        <begin position="87"/>
        <end position="99"/>
    </location>
</feature>
<protein>
    <submittedName>
        <fullName evidence="2">Uncharacterized protein</fullName>
    </submittedName>
</protein>
<feature type="region of interest" description="Disordered" evidence="1">
    <location>
        <begin position="72"/>
        <end position="120"/>
    </location>
</feature>
<evidence type="ECO:0000313" key="3">
    <source>
        <dbReference type="Proteomes" id="UP000765509"/>
    </source>
</evidence>
<reference evidence="2" key="1">
    <citation type="submission" date="2021-03" db="EMBL/GenBank/DDBJ databases">
        <title>Draft genome sequence of rust myrtle Austropuccinia psidii MF-1, a brazilian biotype.</title>
        <authorList>
            <person name="Quecine M.C."/>
            <person name="Pachon D.M.R."/>
            <person name="Bonatelli M.L."/>
            <person name="Correr F.H."/>
            <person name="Franceschini L.M."/>
            <person name="Leite T.F."/>
            <person name="Margarido G.R.A."/>
            <person name="Almeida C.A."/>
            <person name="Ferrarezi J.A."/>
            <person name="Labate C.A."/>
        </authorList>
    </citation>
    <scope>NUCLEOTIDE SEQUENCE</scope>
    <source>
        <strain evidence="2">MF-1</strain>
    </source>
</reference>
<dbReference type="AlphaFoldDB" id="A0A9Q3Q588"/>
<evidence type="ECO:0000313" key="2">
    <source>
        <dbReference type="EMBL" id="MBW0583537.1"/>
    </source>
</evidence>
<feature type="compositionally biased region" description="Basic and acidic residues" evidence="1">
    <location>
        <begin position="100"/>
        <end position="113"/>
    </location>
</feature>
<dbReference type="EMBL" id="AVOT02115404">
    <property type="protein sequence ID" value="MBW0583537.1"/>
    <property type="molecule type" value="Genomic_DNA"/>
</dbReference>
<evidence type="ECO:0000256" key="1">
    <source>
        <dbReference type="SAM" id="MobiDB-lite"/>
    </source>
</evidence>
<keyword evidence="3" id="KW-1185">Reference proteome</keyword>
<accession>A0A9Q3Q588</accession>
<comment type="caution">
    <text evidence="2">The sequence shown here is derived from an EMBL/GenBank/DDBJ whole genome shotgun (WGS) entry which is preliminary data.</text>
</comment>
<sequence>MPKPLAGRHELLLTHEELCGSGEDHRNVRRVEHIVLKDKVKKIKNWLKNQISSSLDQKKELEMTLVWEKEGPVVSTSSKPATEMSKYKPKGPQKKKKGPKNHEGKGKGKDNWHRPYPQGYRSHQIGTFSSGQCFKYGQNSYRIHSKREGKDEQDFSMQLIDEIQFVRSSIDVELDKCDAKYIK</sequence>